<dbReference type="Proteomes" id="UP001165283">
    <property type="component" value="Unassembled WGS sequence"/>
</dbReference>
<reference evidence="1" key="1">
    <citation type="submission" date="2021-04" db="EMBL/GenBank/DDBJ databases">
        <title>Pseudonocardia sp. nov., isolated from sandy soil of mangrove forest.</title>
        <authorList>
            <person name="Zan Z."/>
            <person name="Huang R."/>
            <person name="Liu W."/>
        </authorList>
    </citation>
    <scope>NUCLEOTIDE SEQUENCE</scope>
    <source>
        <strain evidence="1">S2-4</strain>
    </source>
</reference>
<comment type="caution">
    <text evidence="1">The sequence shown here is derived from an EMBL/GenBank/DDBJ whole genome shotgun (WGS) entry which is preliminary data.</text>
</comment>
<proteinExistence type="predicted"/>
<sequence length="306" mass="35491">MTEKEWLGEDWEEWCLLLMRRKYGADEIQRVPARHRGDLGIEAFTFSGHAFQCYATQGFPSVKERYEKQRDKLTVDLGKLISKKDELCKLLGSVKIKRYMFLVPVFESSQIVQHAATKTEECREHKLPHLHDDFRVVVVTDDDYADERRQILEQPRDLVVVAEPDESDIASWIGEHEALVEVANHKLSAIISNPIRRKEYLQSLITQHVFGNNTLSALRPRYPDQWESATRNIYRKERLLVLEHSIDGRPTSQNVTSIAKDLQRELEQNVPTLGEPFCRAIAWSAVADWLMRCPLEFYGEDHSESA</sequence>
<protein>
    <submittedName>
        <fullName evidence="1">Uncharacterized protein</fullName>
    </submittedName>
</protein>
<dbReference type="EMBL" id="JAGSOV010000050">
    <property type="protein sequence ID" value="MCO1658127.1"/>
    <property type="molecule type" value="Genomic_DNA"/>
</dbReference>
<accession>A0ABT1A533</accession>
<gene>
    <name evidence="1" type="ORF">KDL28_23990</name>
</gene>
<organism evidence="1 2">
    <name type="scientific">Pseudonocardia humida</name>
    <dbReference type="NCBI Taxonomy" id="2800819"/>
    <lineage>
        <taxon>Bacteria</taxon>
        <taxon>Bacillati</taxon>
        <taxon>Actinomycetota</taxon>
        <taxon>Actinomycetes</taxon>
        <taxon>Pseudonocardiales</taxon>
        <taxon>Pseudonocardiaceae</taxon>
        <taxon>Pseudonocardia</taxon>
    </lineage>
</organism>
<evidence type="ECO:0000313" key="2">
    <source>
        <dbReference type="Proteomes" id="UP001165283"/>
    </source>
</evidence>
<dbReference type="RefSeq" id="WP_252441773.1">
    <property type="nucleotide sequence ID" value="NZ_JAGSOV010000050.1"/>
</dbReference>
<keyword evidence="2" id="KW-1185">Reference proteome</keyword>
<name>A0ABT1A533_9PSEU</name>
<evidence type="ECO:0000313" key="1">
    <source>
        <dbReference type="EMBL" id="MCO1658127.1"/>
    </source>
</evidence>